<feature type="transmembrane region" description="Helical" evidence="1">
    <location>
        <begin position="181"/>
        <end position="201"/>
    </location>
</feature>
<feature type="transmembrane region" description="Helical" evidence="1">
    <location>
        <begin position="20"/>
        <end position="38"/>
    </location>
</feature>
<organism evidence="2 3">
    <name type="scientific">Spirosoma oryzae</name>
    <dbReference type="NCBI Taxonomy" id="1469603"/>
    <lineage>
        <taxon>Bacteria</taxon>
        <taxon>Pseudomonadati</taxon>
        <taxon>Bacteroidota</taxon>
        <taxon>Cytophagia</taxon>
        <taxon>Cytophagales</taxon>
        <taxon>Cytophagaceae</taxon>
        <taxon>Spirosoma</taxon>
    </lineage>
</organism>
<reference evidence="2 3" key="1">
    <citation type="submission" date="2018-03" db="EMBL/GenBank/DDBJ databases">
        <title>Genomic Encyclopedia of Archaeal and Bacterial Type Strains, Phase II (KMG-II): from individual species to whole genera.</title>
        <authorList>
            <person name="Goeker M."/>
        </authorList>
    </citation>
    <scope>NUCLEOTIDE SEQUENCE [LARGE SCALE GENOMIC DNA]</scope>
    <source>
        <strain evidence="2 3">DSM 28354</strain>
    </source>
</reference>
<name>A0A2T0SHE6_9BACT</name>
<evidence type="ECO:0000313" key="3">
    <source>
        <dbReference type="Proteomes" id="UP000238375"/>
    </source>
</evidence>
<evidence type="ECO:0000256" key="1">
    <source>
        <dbReference type="SAM" id="Phobius"/>
    </source>
</evidence>
<dbReference type="AlphaFoldDB" id="A0A2T0SHE6"/>
<keyword evidence="3" id="KW-1185">Reference proteome</keyword>
<feature type="transmembrane region" description="Helical" evidence="1">
    <location>
        <begin position="213"/>
        <end position="231"/>
    </location>
</feature>
<proteinExistence type="predicted"/>
<keyword evidence="1" id="KW-1133">Transmembrane helix</keyword>
<keyword evidence="1" id="KW-0472">Membrane</keyword>
<dbReference type="EMBL" id="PVTE01000020">
    <property type="protein sequence ID" value="PRY32817.1"/>
    <property type="molecule type" value="Genomic_DNA"/>
</dbReference>
<evidence type="ECO:0000313" key="2">
    <source>
        <dbReference type="EMBL" id="PRY32817.1"/>
    </source>
</evidence>
<comment type="caution">
    <text evidence="2">The sequence shown here is derived from an EMBL/GenBank/DDBJ whole genome shotgun (WGS) entry which is preliminary data.</text>
</comment>
<feature type="transmembrane region" description="Helical" evidence="1">
    <location>
        <begin position="102"/>
        <end position="120"/>
    </location>
</feature>
<protein>
    <recommendedName>
        <fullName evidence="4">Patatin-like phospholipase</fullName>
    </recommendedName>
</protein>
<dbReference type="Proteomes" id="UP000238375">
    <property type="component" value="Unassembled WGS sequence"/>
</dbReference>
<dbReference type="OrthoDB" id="1488930at2"/>
<accession>A0A2T0SHE6</accession>
<feature type="transmembrane region" description="Helical" evidence="1">
    <location>
        <begin position="237"/>
        <end position="254"/>
    </location>
</feature>
<sequence length="687" mass="76951">MPYIPFVSTVRDYVVAFYQTQRNALIVIITLLIALYILTGTDQAGDMIEAVISSGVGSPLFLFILIGAFLWSWTVYSSTRLILHVSPVGLRLSPAMDMLLRWLPRLGGMLPSLILAFAFWEPMHPQPFLLMGMSGLMLWSFRLVEQHVPVFAVPTRWIFRNRYTSIVQDVRTLWRHPLGRLVVSIGFILTAVLLILFSLPVQWGIARYFRPTAVILFGISVYTFWGSLLVYFNDYRYRPLLLVVGLYFVTVSAFNDNTTVRTATDTSVAQISNRPTVDAHFARWVEARRSVAQRGVARRGVAGRPSAKDTIPLLLVAAEGGGIRALNWTAETLIRLDSIIPGFSRHVYALSGVSGGGVGTVFYTAFLRDVAEARRIHRFSQFRRVIRDDYLSAVSAALLFPEAIQRLSPVAIPALERGKWLEDSWADSYQRNLGLSTLDSAVTSLYQRPNGYNYDLPSLLLNGTLAESGQKVITSNLKLDSRYFRDVVSTVDLLGHDVPLKTAASLCSRFPVVTNGALIRDSAPTNGITQPYGGHVVDGGYFDNSGVETCFQLLNNLVPSIRRLDSTGQATVVPYILFIQNSNTMGRTTRAQSVMQIIRIPLLGFFNAWDNGSITRDNMFNSFVDRFANPRTNYLTLRLAYNDRYPLGWYLSERVANRLSDQARDSISLKNPALRQLQSAFRRAGVR</sequence>
<evidence type="ECO:0008006" key="4">
    <source>
        <dbReference type="Google" id="ProtNLM"/>
    </source>
</evidence>
<feature type="transmembrane region" description="Helical" evidence="1">
    <location>
        <begin position="50"/>
        <end position="73"/>
    </location>
</feature>
<dbReference type="RefSeq" id="WP_106139695.1">
    <property type="nucleotide sequence ID" value="NZ_PVTE01000020.1"/>
</dbReference>
<gene>
    <name evidence="2" type="ORF">CLV58_12068</name>
</gene>
<keyword evidence="1" id="KW-0812">Transmembrane</keyword>